<dbReference type="PANTHER" id="PTHR43427">
    <property type="entry name" value="CHLORIDE CHANNEL PROTEIN CLC-E"/>
    <property type="match status" value="1"/>
</dbReference>
<feature type="transmembrane region" description="Helical" evidence="10">
    <location>
        <begin position="417"/>
        <end position="437"/>
    </location>
</feature>
<feature type="transmembrane region" description="Helical" evidence="10">
    <location>
        <begin position="179"/>
        <end position="204"/>
    </location>
</feature>
<dbReference type="InterPro" id="IPR014743">
    <property type="entry name" value="Cl-channel_core"/>
</dbReference>
<dbReference type="InterPro" id="IPR001807">
    <property type="entry name" value="ClC"/>
</dbReference>
<evidence type="ECO:0000256" key="10">
    <source>
        <dbReference type="SAM" id="Phobius"/>
    </source>
</evidence>
<feature type="transmembrane region" description="Helical" evidence="10">
    <location>
        <begin position="34"/>
        <end position="55"/>
    </location>
</feature>
<evidence type="ECO:0000256" key="7">
    <source>
        <dbReference type="ARBA" id="ARBA00023173"/>
    </source>
</evidence>
<reference evidence="11" key="1">
    <citation type="submission" date="2021-11" db="EMBL/GenBank/DDBJ databases">
        <title>BS-T2-15 a new species belonging to the Comamonadaceae family isolated from the soil of a French oak forest.</title>
        <authorList>
            <person name="Mieszkin S."/>
            <person name="Alain K."/>
        </authorList>
    </citation>
    <scope>NUCLEOTIDE SEQUENCE</scope>
    <source>
        <strain evidence="11">BS-T2-15</strain>
    </source>
</reference>
<dbReference type="GO" id="GO:0005254">
    <property type="term" value="F:chloride channel activity"/>
    <property type="evidence" value="ECO:0007669"/>
    <property type="project" value="UniProtKB-KW"/>
</dbReference>
<sequence length="449" mass="47049">MSAVDDDTPSPLAPPARVRRHVALLSSTAATLRLWLWAAAAGAIAAGSTLAFRWLTVQIEWVFTRQDSGLVEAARAIAAWQRPIVCAIGGLLAGLVLQYGARWVARGKQGDHYLDYIDAARQGRVDLNDRANLMRTVSAALSIGTGASIGREGPMVQLAAWGSAWLARIAPIRPEQRSAIMVCGIAAGIAAAYHAPVAGVVFVLELALGFFARHTVAPVLIASGTASALVYVMVDPKPLYATTPMAMVPSSIVFTLIASIAFGGFGWGFLKLVERSRLLFCRIASPALRLGLGGLLVGGLSAFTPEVWGNGYSVVSRALAGTDPWQWLALVLVTKVIATSWSSGSGAIGGMFTPSLFVGAAAGGVMAQVAALWLPTAWVGDPRSLVVIGMAAVLTAATHAPLMAITMVLEMTNEFQLTVPVMLACAVSYAISTQFGARPLYGNPIEAVR</sequence>
<keyword evidence="9" id="KW-0407">Ion channel</keyword>
<dbReference type="RefSeq" id="WP_275682788.1">
    <property type="nucleotide sequence ID" value="NZ_JAJLJH010000003.1"/>
</dbReference>
<dbReference type="SUPFAM" id="SSF81340">
    <property type="entry name" value="Clc chloride channel"/>
    <property type="match status" value="1"/>
</dbReference>
<dbReference type="PRINTS" id="PR00762">
    <property type="entry name" value="CLCHANNEL"/>
</dbReference>
<accession>A0A9X2BZV8</accession>
<keyword evidence="7" id="KW-0869">Chloride channel</keyword>
<evidence type="ECO:0000313" key="11">
    <source>
        <dbReference type="EMBL" id="MCK9686747.1"/>
    </source>
</evidence>
<evidence type="ECO:0000256" key="9">
    <source>
        <dbReference type="ARBA" id="ARBA00023303"/>
    </source>
</evidence>
<feature type="transmembrane region" description="Helical" evidence="10">
    <location>
        <begin position="324"/>
        <end position="344"/>
    </location>
</feature>
<evidence type="ECO:0000256" key="6">
    <source>
        <dbReference type="ARBA" id="ARBA00023136"/>
    </source>
</evidence>
<protein>
    <submittedName>
        <fullName evidence="11">Chloride channel protein</fullName>
    </submittedName>
</protein>
<comment type="caution">
    <text evidence="11">The sequence shown here is derived from an EMBL/GenBank/DDBJ whole genome shotgun (WGS) entry which is preliminary data.</text>
</comment>
<keyword evidence="5" id="KW-0406">Ion transport</keyword>
<evidence type="ECO:0000256" key="3">
    <source>
        <dbReference type="ARBA" id="ARBA00022692"/>
    </source>
</evidence>
<keyword evidence="8" id="KW-0868">Chloride</keyword>
<organism evidence="11 12">
    <name type="scientific">Scleromatobacter humisilvae</name>
    <dbReference type="NCBI Taxonomy" id="2897159"/>
    <lineage>
        <taxon>Bacteria</taxon>
        <taxon>Pseudomonadati</taxon>
        <taxon>Pseudomonadota</taxon>
        <taxon>Betaproteobacteria</taxon>
        <taxon>Burkholderiales</taxon>
        <taxon>Sphaerotilaceae</taxon>
        <taxon>Scleromatobacter</taxon>
    </lineage>
</organism>
<keyword evidence="12" id="KW-1185">Reference proteome</keyword>
<dbReference type="PANTHER" id="PTHR43427:SF6">
    <property type="entry name" value="CHLORIDE CHANNEL PROTEIN CLC-E"/>
    <property type="match status" value="1"/>
</dbReference>
<evidence type="ECO:0000256" key="1">
    <source>
        <dbReference type="ARBA" id="ARBA00004141"/>
    </source>
</evidence>
<dbReference type="AlphaFoldDB" id="A0A9X2BZV8"/>
<gene>
    <name evidence="11" type="ORF">LPC04_13625</name>
</gene>
<feature type="transmembrane region" description="Helical" evidence="10">
    <location>
        <begin position="385"/>
        <end position="405"/>
    </location>
</feature>
<evidence type="ECO:0000256" key="4">
    <source>
        <dbReference type="ARBA" id="ARBA00022989"/>
    </source>
</evidence>
<comment type="subcellular location">
    <subcellularLocation>
        <location evidence="1">Membrane</location>
        <topology evidence="1">Multi-pass membrane protein</topology>
    </subcellularLocation>
</comment>
<feature type="transmembrane region" description="Helical" evidence="10">
    <location>
        <begin position="356"/>
        <end position="379"/>
    </location>
</feature>
<feature type="transmembrane region" description="Helical" evidence="10">
    <location>
        <begin position="279"/>
        <end position="304"/>
    </location>
</feature>
<keyword evidence="6 10" id="KW-0472">Membrane</keyword>
<feature type="transmembrane region" description="Helical" evidence="10">
    <location>
        <begin position="84"/>
        <end position="105"/>
    </location>
</feature>
<dbReference type="GO" id="GO:0034707">
    <property type="term" value="C:chloride channel complex"/>
    <property type="evidence" value="ECO:0007669"/>
    <property type="project" value="UniProtKB-KW"/>
</dbReference>
<proteinExistence type="predicted"/>
<keyword evidence="3 10" id="KW-0812">Transmembrane</keyword>
<name>A0A9X2BZV8_9BURK</name>
<evidence type="ECO:0000256" key="8">
    <source>
        <dbReference type="ARBA" id="ARBA00023214"/>
    </source>
</evidence>
<evidence type="ECO:0000256" key="2">
    <source>
        <dbReference type="ARBA" id="ARBA00022448"/>
    </source>
</evidence>
<feature type="transmembrane region" description="Helical" evidence="10">
    <location>
        <begin position="246"/>
        <end position="267"/>
    </location>
</feature>
<keyword evidence="4 10" id="KW-1133">Transmembrane helix</keyword>
<feature type="transmembrane region" description="Helical" evidence="10">
    <location>
        <begin position="216"/>
        <end position="234"/>
    </location>
</feature>
<dbReference type="EMBL" id="JAJLJH010000003">
    <property type="protein sequence ID" value="MCK9686747.1"/>
    <property type="molecule type" value="Genomic_DNA"/>
</dbReference>
<dbReference type="Pfam" id="PF00654">
    <property type="entry name" value="Voltage_CLC"/>
    <property type="match status" value="1"/>
</dbReference>
<keyword evidence="2" id="KW-0813">Transport</keyword>
<evidence type="ECO:0000256" key="5">
    <source>
        <dbReference type="ARBA" id="ARBA00023065"/>
    </source>
</evidence>
<evidence type="ECO:0000313" key="12">
    <source>
        <dbReference type="Proteomes" id="UP001139353"/>
    </source>
</evidence>
<dbReference type="Gene3D" id="1.10.3080.10">
    <property type="entry name" value="Clc chloride channel"/>
    <property type="match status" value="1"/>
</dbReference>
<dbReference type="Proteomes" id="UP001139353">
    <property type="component" value="Unassembled WGS sequence"/>
</dbReference>
<dbReference type="CDD" id="cd00400">
    <property type="entry name" value="Voltage_gated_ClC"/>
    <property type="match status" value="1"/>
</dbReference>
<dbReference type="InterPro" id="IPR050368">
    <property type="entry name" value="ClC-type_chloride_channel"/>
</dbReference>